<proteinExistence type="predicted"/>
<organism evidence="1">
    <name type="scientific">freshwater metagenome</name>
    <dbReference type="NCBI Taxonomy" id="449393"/>
    <lineage>
        <taxon>unclassified sequences</taxon>
        <taxon>metagenomes</taxon>
        <taxon>ecological metagenomes</taxon>
    </lineage>
</organism>
<dbReference type="AlphaFoldDB" id="A0A6J7XQG9"/>
<evidence type="ECO:0000313" key="1">
    <source>
        <dbReference type="EMBL" id="CAB5239620.1"/>
    </source>
</evidence>
<sequence length="143" mass="16312">MLEMFRPVAPVVAQQKARLYLIPSTFDDEFDPDFLPQPTSALDLPELNNWTLRFATCVLEIWAGRRSASQVTRMCHRRIFTELVAASGSMKEVGRIRTVHQSEPLDGICESTITVRFGERLRALAIRFEGVDNRWLCTSLTLL</sequence>
<dbReference type="Pfam" id="PF20060">
    <property type="entry name" value="DUF6459"/>
    <property type="match status" value="1"/>
</dbReference>
<name>A0A6J7XQG9_9ZZZZ</name>
<dbReference type="InterPro" id="IPR045596">
    <property type="entry name" value="DUF6459"/>
</dbReference>
<reference evidence="1" key="1">
    <citation type="submission" date="2020-05" db="EMBL/GenBank/DDBJ databases">
        <authorList>
            <person name="Chiriac C."/>
            <person name="Salcher M."/>
            <person name="Ghai R."/>
            <person name="Kavagutti S V."/>
        </authorList>
    </citation>
    <scope>NUCLEOTIDE SEQUENCE</scope>
</reference>
<gene>
    <name evidence="1" type="ORF">UFOPK3554_00383</name>
</gene>
<dbReference type="EMBL" id="CAFBSG010000004">
    <property type="protein sequence ID" value="CAB5239620.1"/>
    <property type="molecule type" value="Genomic_DNA"/>
</dbReference>
<protein>
    <submittedName>
        <fullName evidence="1">Unannotated protein</fullName>
    </submittedName>
</protein>
<accession>A0A6J7XQG9</accession>